<proteinExistence type="inferred from homology"/>
<dbReference type="InterPro" id="IPR036388">
    <property type="entry name" value="WH-like_DNA-bd_sf"/>
</dbReference>
<evidence type="ECO:0000259" key="7">
    <source>
        <dbReference type="Pfam" id="PF04542"/>
    </source>
</evidence>
<dbReference type="CDD" id="cd06171">
    <property type="entry name" value="Sigma70_r4"/>
    <property type="match status" value="1"/>
</dbReference>
<evidence type="ECO:0000256" key="3">
    <source>
        <dbReference type="ARBA" id="ARBA00023082"/>
    </source>
</evidence>
<evidence type="ECO:0000256" key="4">
    <source>
        <dbReference type="ARBA" id="ARBA00023125"/>
    </source>
</evidence>
<dbReference type="InterPro" id="IPR039425">
    <property type="entry name" value="RNA_pol_sigma-70-like"/>
</dbReference>
<dbReference type="InterPro" id="IPR014284">
    <property type="entry name" value="RNA_pol_sigma-70_dom"/>
</dbReference>
<keyword evidence="5" id="KW-0804">Transcription</keyword>
<reference evidence="9 10" key="1">
    <citation type="submission" date="2018-03" db="EMBL/GenBank/DDBJ databases">
        <title>Draft Genome Sequences of the Obligatory Marine Myxobacteria Enhygromyxa salina SWB007.</title>
        <authorList>
            <person name="Poehlein A."/>
            <person name="Moghaddam J.A."/>
            <person name="Harms H."/>
            <person name="Alanjari M."/>
            <person name="Koenig G.M."/>
            <person name="Daniel R."/>
            <person name="Schaeberle T.F."/>
        </authorList>
    </citation>
    <scope>NUCLEOTIDE SEQUENCE [LARGE SCALE GENOMIC DNA]</scope>
    <source>
        <strain evidence="9 10">SWB007</strain>
    </source>
</reference>
<organism evidence="9 10">
    <name type="scientific">Enhygromyxa salina</name>
    <dbReference type="NCBI Taxonomy" id="215803"/>
    <lineage>
        <taxon>Bacteria</taxon>
        <taxon>Pseudomonadati</taxon>
        <taxon>Myxococcota</taxon>
        <taxon>Polyangia</taxon>
        <taxon>Nannocystales</taxon>
        <taxon>Nannocystaceae</taxon>
        <taxon>Enhygromyxa</taxon>
    </lineage>
</organism>
<sequence>MVTDDRSDEALMTAYVGGDARALRELFRRHAPRLIRVMAGHLGSTADAQDVVQAAFLNLHRARRDFRAGSRLQPWLYTIAYNLMRDHHRYRGRRPELLTEPTGPGGHDTRPSQAPGPDADLYAAPIRRALAQLPEAQREVIVLHWFAGFSFAEVADLVGARRTAVKVRAHRGYKRLRELLGPEYLELGGADSEAVTVQEPKA</sequence>
<dbReference type="GO" id="GO:0003677">
    <property type="term" value="F:DNA binding"/>
    <property type="evidence" value="ECO:0007669"/>
    <property type="project" value="UniProtKB-KW"/>
</dbReference>
<dbReference type="InterPro" id="IPR013324">
    <property type="entry name" value="RNA_pol_sigma_r3/r4-like"/>
</dbReference>
<name>A0A2S9YQQ1_9BACT</name>
<dbReference type="Pfam" id="PF04542">
    <property type="entry name" value="Sigma70_r2"/>
    <property type="match status" value="1"/>
</dbReference>
<feature type="domain" description="RNA polymerase sigma factor 70 region 4 type 2" evidence="8">
    <location>
        <begin position="126"/>
        <end position="176"/>
    </location>
</feature>
<dbReference type="NCBIfam" id="TIGR02937">
    <property type="entry name" value="sigma70-ECF"/>
    <property type="match status" value="1"/>
</dbReference>
<dbReference type="Pfam" id="PF08281">
    <property type="entry name" value="Sigma70_r4_2"/>
    <property type="match status" value="1"/>
</dbReference>
<evidence type="ECO:0000313" key="9">
    <source>
        <dbReference type="EMBL" id="PRQ07392.1"/>
    </source>
</evidence>
<evidence type="ECO:0000313" key="10">
    <source>
        <dbReference type="Proteomes" id="UP000238823"/>
    </source>
</evidence>
<keyword evidence="3" id="KW-0731">Sigma factor</keyword>
<dbReference type="Gene3D" id="1.10.10.10">
    <property type="entry name" value="Winged helix-like DNA-binding domain superfamily/Winged helix DNA-binding domain"/>
    <property type="match status" value="1"/>
</dbReference>
<dbReference type="Proteomes" id="UP000238823">
    <property type="component" value="Unassembled WGS sequence"/>
</dbReference>
<dbReference type="SUPFAM" id="SSF88946">
    <property type="entry name" value="Sigma2 domain of RNA polymerase sigma factors"/>
    <property type="match status" value="1"/>
</dbReference>
<protein>
    <submittedName>
        <fullName evidence="9">RNA polymerase sigma factor CarQ</fullName>
    </submittedName>
</protein>
<dbReference type="InterPro" id="IPR007627">
    <property type="entry name" value="RNA_pol_sigma70_r2"/>
</dbReference>
<feature type="domain" description="RNA polymerase sigma-70 region 2" evidence="7">
    <location>
        <begin position="26"/>
        <end position="94"/>
    </location>
</feature>
<gene>
    <name evidence="9" type="primary">carQ_2</name>
    <name evidence="9" type="ORF">ENSA7_31050</name>
</gene>
<evidence type="ECO:0000256" key="2">
    <source>
        <dbReference type="ARBA" id="ARBA00023015"/>
    </source>
</evidence>
<evidence type="ECO:0000256" key="1">
    <source>
        <dbReference type="ARBA" id="ARBA00010641"/>
    </source>
</evidence>
<dbReference type="GO" id="GO:0006352">
    <property type="term" value="P:DNA-templated transcription initiation"/>
    <property type="evidence" value="ECO:0007669"/>
    <property type="project" value="InterPro"/>
</dbReference>
<evidence type="ECO:0000256" key="5">
    <source>
        <dbReference type="ARBA" id="ARBA00023163"/>
    </source>
</evidence>
<keyword evidence="4" id="KW-0238">DNA-binding</keyword>
<comment type="similarity">
    <text evidence="1">Belongs to the sigma-70 factor family. ECF subfamily.</text>
</comment>
<dbReference type="EMBL" id="PVNL01000057">
    <property type="protein sequence ID" value="PRQ07392.1"/>
    <property type="molecule type" value="Genomic_DNA"/>
</dbReference>
<dbReference type="AlphaFoldDB" id="A0A2S9YQQ1"/>
<accession>A0A2S9YQQ1</accession>
<feature type="region of interest" description="Disordered" evidence="6">
    <location>
        <begin position="95"/>
        <end position="118"/>
    </location>
</feature>
<dbReference type="PANTHER" id="PTHR43133:SF8">
    <property type="entry name" value="RNA POLYMERASE SIGMA FACTOR HI_1459-RELATED"/>
    <property type="match status" value="1"/>
</dbReference>
<evidence type="ECO:0000259" key="8">
    <source>
        <dbReference type="Pfam" id="PF08281"/>
    </source>
</evidence>
<dbReference type="GO" id="GO:0016987">
    <property type="term" value="F:sigma factor activity"/>
    <property type="evidence" value="ECO:0007669"/>
    <property type="project" value="UniProtKB-KW"/>
</dbReference>
<keyword evidence="2" id="KW-0805">Transcription regulation</keyword>
<dbReference type="InterPro" id="IPR013249">
    <property type="entry name" value="RNA_pol_sigma70_r4_t2"/>
</dbReference>
<dbReference type="PANTHER" id="PTHR43133">
    <property type="entry name" value="RNA POLYMERASE ECF-TYPE SIGMA FACTO"/>
    <property type="match status" value="1"/>
</dbReference>
<comment type="caution">
    <text evidence="9">The sequence shown here is derived from an EMBL/GenBank/DDBJ whole genome shotgun (WGS) entry which is preliminary data.</text>
</comment>
<evidence type="ECO:0000256" key="6">
    <source>
        <dbReference type="SAM" id="MobiDB-lite"/>
    </source>
</evidence>
<dbReference type="InterPro" id="IPR013325">
    <property type="entry name" value="RNA_pol_sigma_r2"/>
</dbReference>
<dbReference type="Gene3D" id="1.10.1740.10">
    <property type="match status" value="1"/>
</dbReference>
<dbReference type="SUPFAM" id="SSF88659">
    <property type="entry name" value="Sigma3 and sigma4 domains of RNA polymerase sigma factors"/>
    <property type="match status" value="1"/>
</dbReference>